<evidence type="ECO:0000256" key="1">
    <source>
        <dbReference type="ARBA" id="ARBA00004167"/>
    </source>
</evidence>
<dbReference type="GO" id="GO:0016020">
    <property type="term" value="C:membrane"/>
    <property type="evidence" value="ECO:0007669"/>
    <property type="project" value="UniProtKB-SubCell"/>
</dbReference>
<dbReference type="Pfam" id="PF13639">
    <property type="entry name" value="zf-RING_2"/>
    <property type="match status" value="1"/>
</dbReference>
<evidence type="ECO:0000256" key="9">
    <source>
        <dbReference type="SAM" id="MobiDB-lite"/>
    </source>
</evidence>
<evidence type="ECO:0000256" key="5">
    <source>
        <dbReference type="ARBA" id="ARBA00022833"/>
    </source>
</evidence>
<dbReference type="OrthoDB" id="5357315at2759"/>
<feature type="transmembrane region" description="Helical" evidence="10">
    <location>
        <begin position="234"/>
        <end position="257"/>
    </location>
</feature>
<dbReference type="SUPFAM" id="SSF52025">
    <property type="entry name" value="PA domain"/>
    <property type="match status" value="1"/>
</dbReference>
<evidence type="ECO:0000256" key="8">
    <source>
        <dbReference type="PROSITE-ProRule" id="PRU00175"/>
    </source>
</evidence>
<evidence type="ECO:0000256" key="4">
    <source>
        <dbReference type="ARBA" id="ARBA00022771"/>
    </source>
</evidence>
<protein>
    <recommendedName>
        <fullName evidence="11">RING-type domain-containing protein</fullName>
    </recommendedName>
</protein>
<evidence type="ECO:0000313" key="12">
    <source>
        <dbReference type="EMBL" id="KAF2895255.1"/>
    </source>
</evidence>
<evidence type="ECO:0000256" key="10">
    <source>
        <dbReference type="SAM" id="Phobius"/>
    </source>
</evidence>
<dbReference type="Proteomes" id="UP000801492">
    <property type="component" value="Unassembled WGS sequence"/>
</dbReference>
<keyword evidence="3" id="KW-0479">Metal-binding</keyword>
<evidence type="ECO:0000256" key="3">
    <source>
        <dbReference type="ARBA" id="ARBA00022723"/>
    </source>
</evidence>
<evidence type="ECO:0000256" key="7">
    <source>
        <dbReference type="ARBA" id="ARBA00023136"/>
    </source>
</evidence>
<dbReference type="PANTHER" id="PTHR46539:SF23">
    <property type="entry name" value="RING-TYPE DOMAIN-CONTAINING PROTEIN"/>
    <property type="match status" value="1"/>
</dbReference>
<dbReference type="FunFam" id="3.30.40.10:FF:000009">
    <property type="entry name" value="E3 ubiquitin-protein ligase RNF130"/>
    <property type="match status" value="1"/>
</dbReference>
<keyword evidence="2 10" id="KW-0812">Transmembrane</keyword>
<evidence type="ECO:0000256" key="6">
    <source>
        <dbReference type="ARBA" id="ARBA00022989"/>
    </source>
</evidence>
<dbReference type="InterPro" id="IPR013083">
    <property type="entry name" value="Znf_RING/FYVE/PHD"/>
</dbReference>
<reference evidence="12" key="1">
    <citation type="submission" date="2019-08" db="EMBL/GenBank/DDBJ databases">
        <title>The genome of the North American firefly Photinus pyralis.</title>
        <authorList>
            <consortium name="Photinus pyralis genome working group"/>
            <person name="Fallon T.R."/>
            <person name="Sander Lower S.E."/>
            <person name="Weng J.-K."/>
        </authorList>
    </citation>
    <scope>NUCLEOTIDE SEQUENCE</scope>
    <source>
        <strain evidence="12">TRF0915ILg1</strain>
        <tissue evidence="12">Whole body</tissue>
    </source>
</reference>
<evidence type="ECO:0000256" key="2">
    <source>
        <dbReference type="ARBA" id="ARBA00022692"/>
    </source>
</evidence>
<dbReference type="EMBL" id="VTPC01006086">
    <property type="protein sequence ID" value="KAF2895255.1"/>
    <property type="molecule type" value="Genomic_DNA"/>
</dbReference>
<sequence length="505" mass="56417">MFVKILISVCKRATILINPNEIVTSVLLISHFLTLVSSAPSSGGDPSVNAAALQLAPEDDPKSYEEDVYAFLNITYKDQYGWKWEKAEVGRFGGGYIGPAYGVVVHISADNTPEDHTGCYLPLRSTRADRQLPPPGEPWIALIKRGRCNFEVKVENAFRSKAAGVLVYNDRDSTILDKMKLSSDNGRNISAVFTFKWKGEELAKLVENDSRVLVHITVARRDPSRTATINRTSVLFVSVTFIVLMIISLAWLVFYYVQRFRYIHAKDRLSRRLCNAAKKALSKIPTKNIKSDDKEVQEGECCAICIEPYKISDVLRMLPCHHEFHKSCIDPWLLEHRTCPMCKMDILRHYGFMFSGSQESILHMEIEEVVGLGSNDSQDSDSPRRGGVSPLPQIRTVVLTDPRRSFGSSVEAEDRSSRASTPDETTPSLPTRRSQPVRQDLCANCIAAAAVATLVNSQDDNANQQFISKSNFESQNPNTSLVQQVLSPENVQMTQHCAQVQSSDK</sequence>
<keyword evidence="7 10" id="KW-0472">Membrane</keyword>
<dbReference type="SUPFAM" id="SSF57850">
    <property type="entry name" value="RING/U-box"/>
    <property type="match status" value="1"/>
</dbReference>
<feature type="region of interest" description="Disordered" evidence="9">
    <location>
        <begin position="373"/>
        <end position="435"/>
    </location>
</feature>
<keyword evidence="4 8" id="KW-0863">Zinc-finger</keyword>
<feature type="compositionally biased region" description="Polar residues" evidence="9">
    <location>
        <begin position="418"/>
        <end position="435"/>
    </location>
</feature>
<proteinExistence type="predicted"/>
<feature type="domain" description="RING-type" evidence="11">
    <location>
        <begin position="302"/>
        <end position="343"/>
    </location>
</feature>
<name>A0A8K0D627_IGNLU</name>
<evidence type="ECO:0000259" key="11">
    <source>
        <dbReference type="PROSITE" id="PS50089"/>
    </source>
</evidence>
<keyword evidence="6 10" id="KW-1133">Transmembrane helix</keyword>
<dbReference type="GO" id="GO:0008270">
    <property type="term" value="F:zinc ion binding"/>
    <property type="evidence" value="ECO:0007669"/>
    <property type="project" value="UniProtKB-KW"/>
</dbReference>
<evidence type="ECO:0000313" key="13">
    <source>
        <dbReference type="Proteomes" id="UP000801492"/>
    </source>
</evidence>
<comment type="subcellular location">
    <subcellularLocation>
        <location evidence="1">Membrane</location>
        <topology evidence="1">Single-pass membrane protein</topology>
    </subcellularLocation>
</comment>
<dbReference type="CDD" id="cd02122">
    <property type="entry name" value="PA_GRAIL_like"/>
    <property type="match status" value="1"/>
</dbReference>
<comment type="caution">
    <text evidence="12">The sequence shown here is derived from an EMBL/GenBank/DDBJ whole genome shotgun (WGS) entry which is preliminary data.</text>
</comment>
<dbReference type="SMART" id="SM00184">
    <property type="entry name" value="RING"/>
    <property type="match status" value="1"/>
</dbReference>
<dbReference type="PROSITE" id="PS50089">
    <property type="entry name" value="ZF_RING_2"/>
    <property type="match status" value="1"/>
</dbReference>
<dbReference type="Gene3D" id="3.30.40.10">
    <property type="entry name" value="Zinc/RING finger domain, C3HC4 (zinc finger)"/>
    <property type="match status" value="1"/>
</dbReference>
<dbReference type="InterPro" id="IPR046450">
    <property type="entry name" value="PA_dom_sf"/>
</dbReference>
<dbReference type="PANTHER" id="PTHR46539">
    <property type="entry name" value="E3 UBIQUITIN-PROTEIN LIGASE ATL42"/>
    <property type="match status" value="1"/>
</dbReference>
<dbReference type="CDD" id="cd16668">
    <property type="entry name" value="RING-H2_RNF130-like"/>
    <property type="match status" value="1"/>
</dbReference>
<dbReference type="Pfam" id="PF02225">
    <property type="entry name" value="PA"/>
    <property type="match status" value="1"/>
</dbReference>
<dbReference type="Gene3D" id="3.50.30.30">
    <property type="match status" value="1"/>
</dbReference>
<dbReference type="AlphaFoldDB" id="A0A8K0D627"/>
<keyword evidence="13" id="KW-1185">Reference proteome</keyword>
<dbReference type="InterPro" id="IPR003137">
    <property type="entry name" value="PA_domain"/>
</dbReference>
<dbReference type="InterPro" id="IPR001841">
    <property type="entry name" value="Znf_RING"/>
</dbReference>
<organism evidence="12 13">
    <name type="scientific">Ignelater luminosus</name>
    <name type="common">Cucubano</name>
    <name type="synonym">Pyrophorus luminosus</name>
    <dbReference type="NCBI Taxonomy" id="2038154"/>
    <lineage>
        <taxon>Eukaryota</taxon>
        <taxon>Metazoa</taxon>
        <taxon>Ecdysozoa</taxon>
        <taxon>Arthropoda</taxon>
        <taxon>Hexapoda</taxon>
        <taxon>Insecta</taxon>
        <taxon>Pterygota</taxon>
        <taxon>Neoptera</taxon>
        <taxon>Endopterygota</taxon>
        <taxon>Coleoptera</taxon>
        <taxon>Polyphaga</taxon>
        <taxon>Elateriformia</taxon>
        <taxon>Elateroidea</taxon>
        <taxon>Elateridae</taxon>
        <taxon>Agrypninae</taxon>
        <taxon>Pyrophorini</taxon>
        <taxon>Ignelater</taxon>
    </lineage>
</organism>
<keyword evidence="5" id="KW-0862">Zinc</keyword>
<accession>A0A8K0D627</accession>
<gene>
    <name evidence="12" type="ORF">ILUMI_10921</name>
</gene>